<accession>B9KY51</accession>
<evidence type="ECO:0000256" key="3">
    <source>
        <dbReference type="ARBA" id="ARBA00022448"/>
    </source>
</evidence>
<dbReference type="Gene3D" id="3.90.76.10">
    <property type="entry name" value="Dipeptide-binding Protein, Domain 1"/>
    <property type="match status" value="1"/>
</dbReference>
<dbReference type="Proteomes" id="UP000000447">
    <property type="component" value="Chromosome"/>
</dbReference>
<keyword evidence="6" id="KW-0812">Transmembrane</keyword>
<keyword evidence="4" id="KW-0732">Signal</keyword>
<sequence length="610" mass="68420">MHVRNEVHRAMSAVSQDRRVWLLEDVRCEMKRGRIRALLRLVSVLALALPILAACARGQATPTPAPSGATPTAGQTPAAVSSPTQAAVTTPTGEKVLRIHEYTYPDVFDPQKSSFSNEIAVLHMNYEGLTRLDKDLNTVPAAAESWEFNQDGTVVTFHLRAGLKYSDGTPLTAERFRYAVERTCDPKTAGEYQSILFDIVGCEEFAGTDPNDQAAYEAARQKLGVEAPDDRTLIVRLTHPAPYFPTIASLWVFYPARKELIEQGGENWWKDPKLQIGNGPFQMVEVVEDQRIRFVANTNYWEGRPKLDAVEIIYQKESSVALEAYKAGQLDMFSPDPSQLPAIKSDPELSKQLVTYPAATTIQLSFNLTKEPFTDKKVREAFAYAFDRKTYCEQIRNGDCTPTLEWIPPGIPGHIGTDKYGFDPAKAKQALAESKYGGPDKLPEIKLTFNSDDPAARPRVEWIAGQYRDILGVNITLEPVDGKTLVAMRKDPSTYPQMTMAGWIQDYPDPQNWLSVYWKCDATFAQRFGYCNKQFDELVTKADQELDQQKRIELYKQAHQILIDDVPGPFLYNPLNIWLVKPSVTGYSPTPSDDAFPGEFASLMTLDIKK</sequence>
<dbReference type="EMBL" id="CP001275">
    <property type="protein sequence ID" value="ACM04538.1"/>
    <property type="molecule type" value="Genomic_DNA"/>
</dbReference>
<dbReference type="KEGG" id="tro:trd_0394"/>
<feature type="transmembrane region" description="Helical" evidence="6">
    <location>
        <begin position="37"/>
        <end position="54"/>
    </location>
</feature>
<evidence type="ECO:0000313" key="9">
    <source>
        <dbReference type="Proteomes" id="UP000000447"/>
    </source>
</evidence>
<dbReference type="Pfam" id="PF00496">
    <property type="entry name" value="SBP_bac_5"/>
    <property type="match status" value="1"/>
</dbReference>
<comment type="subcellular location">
    <subcellularLocation>
        <location evidence="1">Cell envelope</location>
    </subcellularLocation>
</comment>
<evidence type="ECO:0000256" key="1">
    <source>
        <dbReference type="ARBA" id="ARBA00004196"/>
    </source>
</evidence>
<dbReference type="HOGENOM" id="CLU_017028_0_3_0"/>
<protein>
    <submittedName>
        <fullName evidence="8">Putative ABC transporter, substrate binding protein (Oligopeptide)</fullName>
    </submittedName>
</protein>
<dbReference type="PIRSF" id="PIRSF002741">
    <property type="entry name" value="MppA"/>
    <property type="match status" value="1"/>
</dbReference>
<comment type="similarity">
    <text evidence="2">Belongs to the bacterial solute-binding protein 5 family.</text>
</comment>
<dbReference type="AlphaFoldDB" id="B9KY51"/>
<evidence type="ECO:0000256" key="2">
    <source>
        <dbReference type="ARBA" id="ARBA00005695"/>
    </source>
</evidence>
<dbReference type="InterPro" id="IPR039424">
    <property type="entry name" value="SBP_5"/>
</dbReference>
<organism evidence="8 9">
    <name type="scientific">Thermomicrobium roseum (strain ATCC 27502 / DSM 5159 / P-2)</name>
    <dbReference type="NCBI Taxonomy" id="309801"/>
    <lineage>
        <taxon>Bacteria</taxon>
        <taxon>Pseudomonadati</taxon>
        <taxon>Thermomicrobiota</taxon>
        <taxon>Thermomicrobia</taxon>
        <taxon>Thermomicrobiales</taxon>
        <taxon>Thermomicrobiaceae</taxon>
        <taxon>Thermomicrobium</taxon>
    </lineage>
</organism>
<dbReference type="InterPro" id="IPR030678">
    <property type="entry name" value="Peptide/Ni-bd"/>
</dbReference>
<gene>
    <name evidence="8" type="ordered locus">trd_0394</name>
</gene>
<name>B9KY51_THERP</name>
<keyword evidence="9" id="KW-1185">Reference proteome</keyword>
<keyword evidence="6" id="KW-1133">Transmembrane helix</keyword>
<dbReference type="InterPro" id="IPR000914">
    <property type="entry name" value="SBP_5_dom"/>
</dbReference>
<dbReference type="Gene3D" id="3.40.190.10">
    <property type="entry name" value="Periplasmic binding protein-like II"/>
    <property type="match status" value="1"/>
</dbReference>
<dbReference type="GO" id="GO:0043190">
    <property type="term" value="C:ATP-binding cassette (ABC) transporter complex"/>
    <property type="evidence" value="ECO:0007669"/>
    <property type="project" value="InterPro"/>
</dbReference>
<dbReference type="Gene3D" id="3.10.105.10">
    <property type="entry name" value="Dipeptide-binding Protein, Domain 3"/>
    <property type="match status" value="1"/>
</dbReference>
<reference evidence="8 9" key="1">
    <citation type="journal article" date="2009" name="PLoS ONE">
        <title>Complete genome sequence of the aerobic CO-oxidizing thermophile Thermomicrobium roseum.</title>
        <authorList>
            <person name="Wu D."/>
            <person name="Raymond J."/>
            <person name="Wu M."/>
            <person name="Chatterji S."/>
            <person name="Ren Q."/>
            <person name="Graham J.E."/>
            <person name="Bryant D.A."/>
            <person name="Robb F."/>
            <person name="Colman A."/>
            <person name="Tallon L.J."/>
            <person name="Badger J.H."/>
            <person name="Madupu R."/>
            <person name="Ward N.L."/>
            <person name="Eisen J.A."/>
        </authorList>
    </citation>
    <scope>NUCLEOTIDE SEQUENCE [LARGE SCALE GENOMIC DNA]</scope>
    <source>
        <strain evidence="9">ATCC 27502 / DSM 5159 / P-2</strain>
    </source>
</reference>
<dbReference type="PANTHER" id="PTHR30290">
    <property type="entry name" value="PERIPLASMIC BINDING COMPONENT OF ABC TRANSPORTER"/>
    <property type="match status" value="1"/>
</dbReference>
<dbReference type="GO" id="GO:1904680">
    <property type="term" value="F:peptide transmembrane transporter activity"/>
    <property type="evidence" value="ECO:0007669"/>
    <property type="project" value="TreeGrafter"/>
</dbReference>
<dbReference type="GO" id="GO:0015833">
    <property type="term" value="P:peptide transport"/>
    <property type="evidence" value="ECO:0007669"/>
    <property type="project" value="TreeGrafter"/>
</dbReference>
<feature type="domain" description="Solute-binding protein family 5" evidence="7">
    <location>
        <begin position="138"/>
        <end position="522"/>
    </location>
</feature>
<keyword evidence="3" id="KW-0813">Transport</keyword>
<dbReference type="SUPFAM" id="SSF53850">
    <property type="entry name" value="Periplasmic binding protein-like II"/>
    <property type="match status" value="1"/>
</dbReference>
<evidence type="ECO:0000256" key="4">
    <source>
        <dbReference type="ARBA" id="ARBA00022729"/>
    </source>
</evidence>
<evidence type="ECO:0000313" key="8">
    <source>
        <dbReference type="EMBL" id="ACM04538.1"/>
    </source>
</evidence>
<feature type="compositionally biased region" description="Polar residues" evidence="5">
    <location>
        <begin position="81"/>
        <end position="92"/>
    </location>
</feature>
<dbReference type="CDD" id="cd08504">
    <property type="entry name" value="PBP2_OppA"/>
    <property type="match status" value="1"/>
</dbReference>
<feature type="region of interest" description="Disordered" evidence="5">
    <location>
        <begin position="60"/>
        <end position="92"/>
    </location>
</feature>
<feature type="compositionally biased region" description="Low complexity" evidence="5">
    <location>
        <begin position="60"/>
        <end position="79"/>
    </location>
</feature>
<dbReference type="STRING" id="309801.trd_0394"/>
<evidence type="ECO:0000256" key="6">
    <source>
        <dbReference type="SAM" id="Phobius"/>
    </source>
</evidence>
<dbReference type="eggNOG" id="COG4166">
    <property type="taxonomic scope" value="Bacteria"/>
</dbReference>
<evidence type="ECO:0000256" key="5">
    <source>
        <dbReference type="SAM" id="MobiDB-lite"/>
    </source>
</evidence>
<proteinExistence type="inferred from homology"/>
<evidence type="ECO:0000259" key="7">
    <source>
        <dbReference type="Pfam" id="PF00496"/>
    </source>
</evidence>
<keyword evidence="6" id="KW-0472">Membrane</keyword>
<dbReference type="GO" id="GO:0030288">
    <property type="term" value="C:outer membrane-bounded periplasmic space"/>
    <property type="evidence" value="ECO:0007669"/>
    <property type="project" value="UniProtKB-ARBA"/>
</dbReference>
<dbReference type="PANTHER" id="PTHR30290:SF10">
    <property type="entry name" value="PERIPLASMIC OLIGOPEPTIDE-BINDING PROTEIN-RELATED"/>
    <property type="match status" value="1"/>
</dbReference>